<evidence type="ECO:0000256" key="5">
    <source>
        <dbReference type="ARBA" id="ARBA00022741"/>
    </source>
</evidence>
<evidence type="ECO:0000313" key="11">
    <source>
        <dbReference type="EMBL" id="OZG66254.1"/>
    </source>
</evidence>
<feature type="domain" description="ABC transporter" evidence="10">
    <location>
        <begin position="324"/>
        <end position="564"/>
    </location>
</feature>
<organism evidence="11 12">
    <name type="scientific">Bifidobacterium hapali</name>
    <dbReference type="NCBI Taxonomy" id="1630172"/>
    <lineage>
        <taxon>Bacteria</taxon>
        <taxon>Bacillati</taxon>
        <taxon>Actinomycetota</taxon>
        <taxon>Actinomycetes</taxon>
        <taxon>Bifidobacteriales</taxon>
        <taxon>Bifidobacteriaceae</taxon>
        <taxon>Bifidobacterium</taxon>
    </lineage>
</organism>
<gene>
    <name evidence="11" type="ORF">BHAP_0422</name>
</gene>
<accession>A0A261G4B8</accession>
<dbReference type="InterPro" id="IPR027417">
    <property type="entry name" value="P-loop_NTPase"/>
</dbReference>
<dbReference type="InterPro" id="IPR003439">
    <property type="entry name" value="ABC_transporter-like_ATP-bd"/>
</dbReference>
<feature type="transmembrane region" description="Helical" evidence="9">
    <location>
        <begin position="622"/>
        <end position="655"/>
    </location>
</feature>
<keyword evidence="4 9" id="KW-0812">Transmembrane</keyword>
<dbReference type="InterPro" id="IPR003593">
    <property type="entry name" value="AAA+_ATPase"/>
</dbReference>
<dbReference type="PROSITE" id="PS00211">
    <property type="entry name" value="ABC_TRANSPORTER_1"/>
    <property type="match status" value="2"/>
</dbReference>
<feature type="transmembrane region" description="Helical" evidence="9">
    <location>
        <begin position="833"/>
        <end position="855"/>
    </location>
</feature>
<reference evidence="11 12" key="1">
    <citation type="journal article" date="2017" name="BMC Genomics">
        <title>Comparative genomic and phylogenomic analyses of the Bifidobacteriaceae family.</title>
        <authorList>
            <person name="Lugli G.A."/>
            <person name="Milani C."/>
            <person name="Turroni F."/>
            <person name="Duranti S."/>
            <person name="Mancabelli L."/>
            <person name="Mangifesta M."/>
            <person name="Ferrario C."/>
            <person name="Modesto M."/>
            <person name="Mattarelli P."/>
            <person name="Jiri K."/>
            <person name="van Sinderen D."/>
            <person name="Ventura M."/>
        </authorList>
    </citation>
    <scope>NUCLEOTIDE SEQUENCE [LARGE SCALE GENOMIC DNA]</scope>
    <source>
        <strain evidence="11 12">DSM 100202</strain>
    </source>
</reference>
<feature type="domain" description="ABC transporter" evidence="10">
    <location>
        <begin position="32"/>
        <end position="268"/>
    </location>
</feature>
<dbReference type="GO" id="GO:0005524">
    <property type="term" value="F:ATP binding"/>
    <property type="evidence" value="ECO:0007669"/>
    <property type="project" value="UniProtKB-KW"/>
</dbReference>
<evidence type="ECO:0000256" key="7">
    <source>
        <dbReference type="ARBA" id="ARBA00022989"/>
    </source>
</evidence>
<name>A0A261G4B8_9BIFI</name>
<evidence type="ECO:0000256" key="3">
    <source>
        <dbReference type="ARBA" id="ARBA00022448"/>
    </source>
</evidence>
<dbReference type="InterPro" id="IPR017871">
    <property type="entry name" value="ABC_transporter-like_CS"/>
</dbReference>
<keyword evidence="8 9" id="KW-0472">Membrane</keyword>
<keyword evidence="7 9" id="KW-1133">Transmembrane helix</keyword>
<dbReference type="PANTHER" id="PTHR43553">
    <property type="entry name" value="HEAVY METAL TRANSPORTER"/>
    <property type="match status" value="1"/>
</dbReference>
<feature type="transmembrane region" description="Helical" evidence="9">
    <location>
        <begin position="667"/>
        <end position="692"/>
    </location>
</feature>
<evidence type="ECO:0000256" key="2">
    <source>
        <dbReference type="ARBA" id="ARBA00005417"/>
    </source>
</evidence>
<dbReference type="CDD" id="cd03225">
    <property type="entry name" value="ABC_cobalt_CbiO_domain1"/>
    <property type="match status" value="2"/>
</dbReference>
<evidence type="ECO:0000256" key="1">
    <source>
        <dbReference type="ARBA" id="ARBA00004141"/>
    </source>
</evidence>
<evidence type="ECO:0000313" key="12">
    <source>
        <dbReference type="Proteomes" id="UP000216074"/>
    </source>
</evidence>
<protein>
    <submittedName>
        <fullName evidence="11">ABC transporter, ATP binding protein</fullName>
    </submittedName>
</protein>
<dbReference type="EMBL" id="MWWY01000006">
    <property type="protein sequence ID" value="OZG66254.1"/>
    <property type="molecule type" value="Genomic_DNA"/>
</dbReference>
<dbReference type="InterPro" id="IPR015856">
    <property type="entry name" value="ABC_transpr_CbiO/EcfA_su"/>
</dbReference>
<dbReference type="Gene3D" id="3.40.50.300">
    <property type="entry name" value="P-loop containing nucleotide triphosphate hydrolases"/>
    <property type="match status" value="2"/>
</dbReference>
<evidence type="ECO:0000256" key="9">
    <source>
        <dbReference type="SAM" id="Phobius"/>
    </source>
</evidence>
<evidence type="ECO:0000256" key="8">
    <source>
        <dbReference type="ARBA" id="ARBA00023136"/>
    </source>
</evidence>
<proteinExistence type="inferred from homology"/>
<dbReference type="InterPro" id="IPR050095">
    <property type="entry name" value="ECF_ABC_transporter_ATP-bd"/>
</dbReference>
<dbReference type="Pfam" id="PF00005">
    <property type="entry name" value="ABC_tran"/>
    <property type="match status" value="2"/>
</dbReference>
<sequence length="861" mass="91114">MTGAHTTIDTPPAAAHAPANMMSAAAAPAAAVSARDWGWRHTTRRDFALRHVNFDIQPGERVLLLGASGAGKSTLMAALAGVLGGADDGEEEGSLTIDSVDARQARGRSGLVLQDPDSQIILERVGDDAAFGCESLGVPRDEIWQRVHESLDIVGLDDIALDRSTQHLSGGQRQRLALAGVLAMHPGLLLLDEPTANLDPAGVREVHDAVRQVLERTHETMIVVEHHIDVWLDLIDRVIVLGKPESSGDSDGVSADDHTGGVIADGTPDEVFAAMGDVLAAGGAWVPGRRIPTTYRDADGVLQPLAARDRDPQVQARVCSPEPLLIADDLSFGRGKPLGEHVNLSFYGGEVYALMGPNGAGKSTLALTLAGLLPPLAGHVRVSADMVPDGRGDDPHAWTSRELLGRVGMVFQEPEHQFATGSVRAEVALGPKSMGKSDEEANRIADDMLARLGLTRFAPANPYTLSGGEKRRLSVASMLAAAPRVLIMDEPTFGQDFATWTEMLRLIAIARDEGSAVIMVTHDEPLVEALGACRVMVTPENDSDVNGISNVSGARDDIGVRLGADSASTADVANAEAADDATVRATAATPVVRVTPPSDRTETARPASPSWFIAKLNPVTRFAMGLLMCIPMFFSLDVVSASVALGIEFILLWIGGVNPLTVARKTWPVWIGAAGAFISIALYGQASGATYLHFGAINITQGSFYLACAMFLRVLAIALPSVILALGLDPTDLADGLVQLVHLPSRFVYGGLAGMRMFTLLQDDWRALGLSRRSRGLGDEGAVRRAIAQAFSLLVLSIRRATKLATAMEARGFGGDQPRSAARVSKLHPVDGLGYVIAVVVPVFALIVAITTGFWNQPLLS</sequence>
<dbReference type="PROSITE" id="PS50893">
    <property type="entry name" value="ABC_TRANSPORTER_2"/>
    <property type="match status" value="2"/>
</dbReference>
<comment type="caution">
    <text evidence="11">The sequence shown here is derived from an EMBL/GenBank/DDBJ whole genome shotgun (WGS) entry which is preliminary data.</text>
</comment>
<dbReference type="RefSeq" id="WP_094729155.1">
    <property type="nucleotide sequence ID" value="NZ_MWWY01000006.1"/>
</dbReference>
<dbReference type="CDD" id="cd16914">
    <property type="entry name" value="EcfT"/>
    <property type="match status" value="1"/>
</dbReference>
<dbReference type="Proteomes" id="UP000216074">
    <property type="component" value="Unassembled WGS sequence"/>
</dbReference>
<keyword evidence="12" id="KW-1185">Reference proteome</keyword>
<evidence type="ECO:0000256" key="4">
    <source>
        <dbReference type="ARBA" id="ARBA00022692"/>
    </source>
</evidence>
<keyword evidence="6" id="KW-0067">ATP-binding</keyword>
<comment type="subcellular location">
    <subcellularLocation>
        <location evidence="1">Membrane</location>
        <topology evidence="1">Multi-pass membrane protein</topology>
    </subcellularLocation>
</comment>
<dbReference type="SUPFAM" id="SSF52540">
    <property type="entry name" value="P-loop containing nucleoside triphosphate hydrolases"/>
    <property type="match status" value="2"/>
</dbReference>
<dbReference type="GO" id="GO:0043190">
    <property type="term" value="C:ATP-binding cassette (ABC) transporter complex"/>
    <property type="evidence" value="ECO:0007669"/>
    <property type="project" value="TreeGrafter"/>
</dbReference>
<dbReference type="GO" id="GO:0042626">
    <property type="term" value="F:ATPase-coupled transmembrane transporter activity"/>
    <property type="evidence" value="ECO:0007669"/>
    <property type="project" value="TreeGrafter"/>
</dbReference>
<keyword evidence="3" id="KW-0813">Transport</keyword>
<evidence type="ECO:0000259" key="10">
    <source>
        <dbReference type="PROSITE" id="PS50893"/>
    </source>
</evidence>
<evidence type="ECO:0000256" key="6">
    <source>
        <dbReference type="ARBA" id="ARBA00022840"/>
    </source>
</evidence>
<feature type="transmembrane region" description="Helical" evidence="9">
    <location>
        <begin position="704"/>
        <end position="727"/>
    </location>
</feature>
<comment type="similarity">
    <text evidence="2">Belongs to the ABC transporter superfamily.</text>
</comment>
<dbReference type="InterPro" id="IPR003339">
    <property type="entry name" value="ABC/ECF_trnsptr_transmembrane"/>
</dbReference>
<dbReference type="SMART" id="SM00382">
    <property type="entry name" value="AAA"/>
    <property type="match status" value="2"/>
</dbReference>
<dbReference type="GO" id="GO:0016887">
    <property type="term" value="F:ATP hydrolysis activity"/>
    <property type="evidence" value="ECO:0007669"/>
    <property type="project" value="InterPro"/>
</dbReference>
<dbReference type="Pfam" id="PF02361">
    <property type="entry name" value="CbiQ"/>
    <property type="match status" value="1"/>
</dbReference>
<keyword evidence="5" id="KW-0547">Nucleotide-binding</keyword>
<dbReference type="PANTHER" id="PTHR43553:SF24">
    <property type="entry name" value="ENERGY-COUPLING FACTOR TRANSPORTER ATP-BINDING PROTEIN ECFA1"/>
    <property type="match status" value="1"/>
</dbReference>
<dbReference type="AlphaFoldDB" id="A0A261G4B8"/>
<dbReference type="OrthoDB" id="501320at2"/>